<gene>
    <name evidence="1" type="ORF">ISU02_21970</name>
</gene>
<evidence type="ECO:0000313" key="2">
    <source>
        <dbReference type="Proteomes" id="UP000614200"/>
    </source>
</evidence>
<reference evidence="1 2" key="1">
    <citation type="submission" date="2020-11" db="EMBL/GenBank/DDBJ databases">
        <title>Fusibacter basophilias sp. nov.</title>
        <authorList>
            <person name="Qiu D."/>
        </authorList>
    </citation>
    <scope>NUCLEOTIDE SEQUENCE [LARGE SCALE GENOMIC DNA]</scope>
    <source>
        <strain evidence="1 2">Q10-2</strain>
    </source>
</reference>
<dbReference type="Proteomes" id="UP000614200">
    <property type="component" value="Unassembled WGS sequence"/>
</dbReference>
<comment type="caution">
    <text evidence="1">The sequence shown here is derived from an EMBL/GenBank/DDBJ whole genome shotgun (WGS) entry which is preliminary data.</text>
</comment>
<name>A0ABR9ZZ85_9FIRM</name>
<dbReference type="RefSeq" id="WP_194704010.1">
    <property type="nucleotide sequence ID" value="NZ_JADKNH010000020.1"/>
</dbReference>
<keyword evidence="2" id="KW-1185">Reference proteome</keyword>
<protein>
    <submittedName>
        <fullName evidence="1">Uncharacterized protein</fullName>
    </submittedName>
</protein>
<evidence type="ECO:0000313" key="1">
    <source>
        <dbReference type="EMBL" id="MBF4695773.1"/>
    </source>
</evidence>
<organism evidence="1 2">
    <name type="scientific">Fusibacter ferrireducens</name>
    <dbReference type="NCBI Taxonomy" id="2785058"/>
    <lineage>
        <taxon>Bacteria</taxon>
        <taxon>Bacillati</taxon>
        <taxon>Bacillota</taxon>
        <taxon>Clostridia</taxon>
        <taxon>Eubacteriales</taxon>
        <taxon>Eubacteriales Family XII. Incertae Sedis</taxon>
        <taxon>Fusibacter</taxon>
    </lineage>
</organism>
<proteinExistence type="predicted"/>
<accession>A0ABR9ZZ85</accession>
<dbReference type="EMBL" id="JADKNH010000020">
    <property type="protein sequence ID" value="MBF4695773.1"/>
    <property type="molecule type" value="Genomic_DNA"/>
</dbReference>
<sequence length="628" mass="68703">MNIKFKRFKTQKYMGLLLAFIISIGTTIIPVSAATTDNLTPIVATPNYISHMKSGQDYVISITAEDNIGIKDVKINYSVGGSQIEAYMTKNPINGRYEYNVPSAHIPEAGLSFSSTIFATDLAGLVTKVSFAPIYVAGDIIGFTTDLSPIYASDNPNESTDPPRNYFDESTMFGGQYTTLDEQARQISLNGSVDHAHLTPPPSPNDADFGENSIIYTIKDVLSFKNDTKDVVVIGNIAYFATECANPVIQSVIDGTTYWLYINGSVPSDYKIGDQVKLKGIYSIDYRGVPMLRAVTARAKISSAKPMAPEIVTIAYLKKNGLNMIGRFVKIKGVTLGTYVASGITEIKDATGSMNIYKAASYPTFVSKNDVVDLYAMVTCHGSTVQLLTGTKEANGYNVYDPITNTSLPFMSYNYEDESKDNHDVTVTNTEPPSIVLLDHYPNAEVGQNYYVPVTVNENNDIHDVAITYTIGENTISNQKMIKDSYTGYYEYYIPNTPFSTVSNFTFTITATDIVGLKTVSKPTTVTINKNPKITAVSPAPNSSAPFNPPLIAVTFMNAGSSPKVTYTLKNDTKTLFTDKEVHTIPLSSVAIDNFDALPAGHYTAIIKIVRTEDGNTLVEEWQFTVTE</sequence>